<dbReference type="WBParaSite" id="nRc.2.0.1.t04095-RA">
    <property type="protein sequence ID" value="nRc.2.0.1.t04095-RA"/>
    <property type="gene ID" value="nRc.2.0.1.g04095"/>
</dbReference>
<keyword evidence="1" id="KW-0812">Transmembrane</keyword>
<keyword evidence="1" id="KW-1133">Transmembrane helix</keyword>
<keyword evidence="2" id="KW-1185">Reference proteome</keyword>
<dbReference type="Proteomes" id="UP000887565">
    <property type="component" value="Unplaced"/>
</dbReference>
<name>A0A915HRN1_ROMCU</name>
<feature type="transmembrane region" description="Helical" evidence="1">
    <location>
        <begin position="12"/>
        <end position="28"/>
    </location>
</feature>
<protein>
    <submittedName>
        <fullName evidence="3">Uncharacterized protein</fullName>
    </submittedName>
</protein>
<organism evidence="2 3">
    <name type="scientific">Romanomermis culicivorax</name>
    <name type="common">Nematode worm</name>
    <dbReference type="NCBI Taxonomy" id="13658"/>
    <lineage>
        <taxon>Eukaryota</taxon>
        <taxon>Metazoa</taxon>
        <taxon>Ecdysozoa</taxon>
        <taxon>Nematoda</taxon>
        <taxon>Enoplea</taxon>
        <taxon>Dorylaimia</taxon>
        <taxon>Mermithida</taxon>
        <taxon>Mermithoidea</taxon>
        <taxon>Mermithidae</taxon>
        <taxon>Romanomermis</taxon>
    </lineage>
</organism>
<evidence type="ECO:0000313" key="2">
    <source>
        <dbReference type="Proteomes" id="UP000887565"/>
    </source>
</evidence>
<evidence type="ECO:0000313" key="3">
    <source>
        <dbReference type="WBParaSite" id="nRc.2.0.1.t04095-RA"/>
    </source>
</evidence>
<proteinExistence type="predicted"/>
<sequence>MVKNLNINNCRIIFTISFNLLFFIKSIFKNPNYKVRIDDFCPELRGTMGIASNTL</sequence>
<dbReference type="AlphaFoldDB" id="A0A915HRN1"/>
<evidence type="ECO:0000256" key="1">
    <source>
        <dbReference type="SAM" id="Phobius"/>
    </source>
</evidence>
<accession>A0A915HRN1</accession>
<keyword evidence="1" id="KW-0472">Membrane</keyword>
<reference evidence="3" key="1">
    <citation type="submission" date="2022-11" db="UniProtKB">
        <authorList>
            <consortium name="WormBaseParasite"/>
        </authorList>
    </citation>
    <scope>IDENTIFICATION</scope>
</reference>